<dbReference type="InterPro" id="IPR000524">
    <property type="entry name" value="Tscrpt_reg_HTH_GntR"/>
</dbReference>
<dbReference type="InterPro" id="IPR011711">
    <property type="entry name" value="GntR_C"/>
</dbReference>
<evidence type="ECO:0000259" key="4">
    <source>
        <dbReference type="PROSITE" id="PS50949"/>
    </source>
</evidence>
<keyword evidence="1" id="KW-0805">Transcription regulation</keyword>
<name>A0AAQ2C6M7_9MICO</name>
<dbReference type="Proteomes" id="UP000297403">
    <property type="component" value="Unassembled WGS sequence"/>
</dbReference>
<comment type="caution">
    <text evidence="5">The sequence shown here is derived from an EMBL/GenBank/DDBJ whole genome shotgun (WGS) entry which is preliminary data.</text>
</comment>
<evidence type="ECO:0000256" key="3">
    <source>
        <dbReference type="ARBA" id="ARBA00023163"/>
    </source>
</evidence>
<dbReference type="GO" id="GO:0003677">
    <property type="term" value="F:DNA binding"/>
    <property type="evidence" value="ECO:0007669"/>
    <property type="project" value="UniProtKB-KW"/>
</dbReference>
<feature type="domain" description="HTH gntR-type" evidence="4">
    <location>
        <begin position="19"/>
        <end position="86"/>
    </location>
</feature>
<dbReference type="EMBL" id="SOFY01000037">
    <property type="protein sequence ID" value="TFC48218.1"/>
    <property type="molecule type" value="Genomic_DNA"/>
</dbReference>
<dbReference type="CDD" id="cd07377">
    <property type="entry name" value="WHTH_GntR"/>
    <property type="match status" value="1"/>
</dbReference>
<gene>
    <name evidence="5" type="ORF">E3O49_07730</name>
</gene>
<dbReference type="PANTHER" id="PTHR43537:SF24">
    <property type="entry name" value="GLUCONATE OPERON TRANSCRIPTIONAL REPRESSOR"/>
    <property type="match status" value="1"/>
</dbReference>
<organism evidence="5 6">
    <name type="scientific">Cryobacterium shii</name>
    <dbReference type="NCBI Taxonomy" id="1259235"/>
    <lineage>
        <taxon>Bacteria</taxon>
        <taxon>Bacillati</taxon>
        <taxon>Actinomycetota</taxon>
        <taxon>Actinomycetes</taxon>
        <taxon>Micrococcales</taxon>
        <taxon>Microbacteriaceae</taxon>
        <taxon>Cryobacterium</taxon>
    </lineage>
</organism>
<dbReference type="Gene3D" id="1.10.10.10">
    <property type="entry name" value="Winged helix-like DNA-binding domain superfamily/Winged helix DNA-binding domain"/>
    <property type="match status" value="1"/>
</dbReference>
<evidence type="ECO:0000256" key="2">
    <source>
        <dbReference type="ARBA" id="ARBA00023125"/>
    </source>
</evidence>
<dbReference type="InterPro" id="IPR036388">
    <property type="entry name" value="WH-like_DNA-bd_sf"/>
</dbReference>
<dbReference type="InterPro" id="IPR036390">
    <property type="entry name" value="WH_DNA-bd_sf"/>
</dbReference>
<dbReference type="Gene3D" id="1.20.120.530">
    <property type="entry name" value="GntR ligand-binding domain-like"/>
    <property type="match status" value="1"/>
</dbReference>
<dbReference type="Pfam" id="PF07729">
    <property type="entry name" value="FCD"/>
    <property type="match status" value="1"/>
</dbReference>
<dbReference type="Pfam" id="PF00392">
    <property type="entry name" value="GntR"/>
    <property type="match status" value="1"/>
</dbReference>
<reference evidence="5 6" key="1">
    <citation type="submission" date="2019-03" db="EMBL/GenBank/DDBJ databases">
        <title>Genomics of glacier-inhabiting Cryobacterium strains.</title>
        <authorList>
            <person name="Liu Q."/>
            <person name="Xin Y.-H."/>
        </authorList>
    </citation>
    <scope>NUCLEOTIDE SEQUENCE [LARGE SCALE GENOMIC DNA]</scope>
    <source>
        <strain evidence="6">TMT1-22</strain>
    </source>
</reference>
<dbReference type="AlphaFoldDB" id="A0AAQ2C6M7"/>
<accession>A0AAQ2C6M7</accession>
<sequence length="232" mass="25250">MCDSGTRIEVWRGEAEMTVTGGQAAYANLRARILSGELPANATLRETALAQELGLSRTPIREALRRLDEAGLVEFIPNRGATVIPWTAEQVRETYFLRAALESRAAGLAAARIEPGDLDRLGALIGLMEEFVRRTDDPGIDRLGELNAEFHRIIVAASRSKQLVGLTASVGRVPMMSHFFRRDGAAFRAGSNHQHRDILTALRSGDVVWAEVAMRSHILAARNAVSALPADA</sequence>
<keyword evidence="2" id="KW-0238">DNA-binding</keyword>
<dbReference type="SMART" id="SM00345">
    <property type="entry name" value="HTH_GNTR"/>
    <property type="match status" value="1"/>
</dbReference>
<dbReference type="InterPro" id="IPR008920">
    <property type="entry name" value="TF_FadR/GntR_C"/>
</dbReference>
<dbReference type="PROSITE" id="PS50949">
    <property type="entry name" value="HTH_GNTR"/>
    <property type="match status" value="1"/>
</dbReference>
<evidence type="ECO:0000313" key="5">
    <source>
        <dbReference type="EMBL" id="TFC48218.1"/>
    </source>
</evidence>
<keyword evidence="6" id="KW-1185">Reference proteome</keyword>
<keyword evidence="3" id="KW-0804">Transcription</keyword>
<dbReference type="SMART" id="SM00895">
    <property type="entry name" value="FCD"/>
    <property type="match status" value="1"/>
</dbReference>
<protein>
    <submittedName>
        <fullName evidence="5">GntR family transcriptional regulator</fullName>
    </submittedName>
</protein>
<dbReference type="PRINTS" id="PR00035">
    <property type="entry name" value="HTHGNTR"/>
</dbReference>
<evidence type="ECO:0000256" key="1">
    <source>
        <dbReference type="ARBA" id="ARBA00023015"/>
    </source>
</evidence>
<dbReference type="SUPFAM" id="SSF48008">
    <property type="entry name" value="GntR ligand-binding domain-like"/>
    <property type="match status" value="1"/>
</dbReference>
<dbReference type="GO" id="GO:0003700">
    <property type="term" value="F:DNA-binding transcription factor activity"/>
    <property type="evidence" value="ECO:0007669"/>
    <property type="project" value="InterPro"/>
</dbReference>
<proteinExistence type="predicted"/>
<evidence type="ECO:0000313" key="6">
    <source>
        <dbReference type="Proteomes" id="UP000297403"/>
    </source>
</evidence>
<dbReference type="PANTHER" id="PTHR43537">
    <property type="entry name" value="TRANSCRIPTIONAL REGULATOR, GNTR FAMILY"/>
    <property type="match status" value="1"/>
</dbReference>
<dbReference type="SUPFAM" id="SSF46785">
    <property type="entry name" value="Winged helix' DNA-binding domain"/>
    <property type="match status" value="1"/>
</dbReference>